<dbReference type="Proteomes" id="UP000583929">
    <property type="component" value="Unassembled WGS sequence"/>
</dbReference>
<evidence type="ECO:0000313" key="4">
    <source>
        <dbReference type="Proteomes" id="UP000583929"/>
    </source>
</evidence>
<evidence type="ECO:0000313" key="1">
    <source>
        <dbReference type="EMBL" id="KAF4373335.1"/>
    </source>
</evidence>
<dbReference type="Proteomes" id="UP000525078">
    <property type="component" value="Unassembled WGS sequence"/>
</dbReference>
<evidence type="ECO:0000313" key="2">
    <source>
        <dbReference type="EMBL" id="KAF4381771.1"/>
    </source>
</evidence>
<accession>A0A7J6GFM7</accession>
<comment type="caution">
    <text evidence="2">The sequence shown here is derived from an EMBL/GenBank/DDBJ whole genome shotgun (WGS) entry which is preliminary data.</text>
</comment>
<name>A0A7J6GFM7_CANSA</name>
<keyword evidence="4" id="KW-1185">Reference proteome</keyword>
<proteinExistence type="predicted"/>
<evidence type="ECO:0000313" key="3">
    <source>
        <dbReference type="Proteomes" id="UP000525078"/>
    </source>
</evidence>
<dbReference type="EMBL" id="JAATIQ010000108">
    <property type="protein sequence ID" value="KAF4381771.1"/>
    <property type="molecule type" value="Genomic_DNA"/>
</dbReference>
<dbReference type="AlphaFoldDB" id="A0A7J6GFM7"/>
<dbReference type="EMBL" id="JAATIP010000100">
    <property type="protein sequence ID" value="KAF4373335.1"/>
    <property type="molecule type" value="Genomic_DNA"/>
</dbReference>
<gene>
    <name evidence="1" type="ORF">F8388_026166</name>
    <name evidence="2" type="ORF">G4B88_002921</name>
</gene>
<sequence>MKNWRSREVAQSCKLALLKDYMVNHARILIHRYYIRHVLIYSRERGRVQRCNSLHMHKIHINLRSVVFAIPLRDYEQFSMSIRGYKFSRKEILRWDLQYGWDGCVEDYIRAIEIVAQQTYILAN</sequence>
<organism evidence="2 4">
    <name type="scientific">Cannabis sativa</name>
    <name type="common">Hemp</name>
    <name type="synonym">Marijuana</name>
    <dbReference type="NCBI Taxonomy" id="3483"/>
    <lineage>
        <taxon>Eukaryota</taxon>
        <taxon>Viridiplantae</taxon>
        <taxon>Streptophyta</taxon>
        <taxon>Embryophyta</taxon>
        <taxon>Tracheophyta</taxon>
        <taxon>Spermatophyta</taxon>
        <taxon>Magnoliopsida</taxon>
        <taxon>eudicotyledons</taxon>
        <taxon>Gunneridae</taxon>
        <taxon>Pentapetalae</taxon>
        <taxon>rosids</taxon>
        <taxon>fabids</taxon>
        <taxon>Rosales</taxon>
        <taxon>Cannabaceae</taxon>
        <taxon>Cannabis</taxon>
    </lineage>
</organism>
<protein>
    <submittedName>
        <fullName evidence="2">Uncharacterized protein</fullName>
    </submittedName>
</protein>
<reference evidence="3 4" key="1">
    <citation type="journal article" date="2020" name="bioRxiv">
        <title>Sequence and annotation of 42 cannabis genomes reveals extensive copy number variation in cannabinoid synthesis and pathogen resistance genes.</title>
        <authorList>
            <person name="Mckernan K.J."/>
            <person name="Helbert Y."/>
            <person name="Kane L.T."/>
            <person name="Ebling H."/>
            <person name="Zhang L."/>
            <person name="Liu B."/>
            <person name="Eaton Z."/>
            <person name="Mclaughlin S."/>
            <person name="Kingan S."/>
            <person name="Baybayan P."/>
            <person name="Concepcion G."/>
            <person name="Jordan M."/>
            <person name="Riva A."/>
            <person name="Barbazuk W."/>
            <person name="Harkins T."/>
        </authorList>
    </citation>
    <scope>NUCLEOTIDE SEQUENCE [LARGE SCALE GENOMIC DNA]</scope>
    <source>
        <strain evidence="3 4">cv. Jamaican Lion 4</strain>
        <strain evidence="2">Father</strain>
        <strain evidence="1">Mother</strain>
        <tissue evidence="2">Leaf</tissue>
    </source>
</reference>